<protein>
    <submittedName>
        <fullName evidence="2">Uncharacterized protein</fullName>
    </submittedName>
</protein>
<proteinExistence type="predicted"/>
<name>A0A2W1BJ42_HELAM</name>
<keyword evidence="1" id="KW-0732">Signal</keyword>
<dbReference type="EMBL" id="KZ150010">
    <property type="protein sequence ID" value="PZC75092.1"/>
    <property type="molecule type" value="Genomic_DNA"/>
</dbReference>
<evidence type="ECO:0000313" key="2">
    <source>
        <dbReference type="EMBL" id="PZC75092.1"/>
    </source>
</evidence>
<feature type="chain" id="PRO_5016083473" evidence="1">
    <location>
        <begin position="18"/>
        <end position="430"/>
    </location>
</feature>
<dbReference type="AlphaFoldDB" id="A0A2W1BJ42"/>
<dbReference type="Proteomes" id="UP000249218">
    <property type="component" value="Unassembled WGS sequence"/>
</dbReference>
<sequence length="430" mass="49468">MLILSLFLLQALSSLDCYDPDLDGAMKVGLNTYGKSFKPSRKLLSINFISQEKDSNMKALEDPEVLQVIKEAQMARQNPSNSEQQVIKDLIRKANRILENMGTQILTDLNIKKNITSILEVVTDDFAMMMQKYYDVINSDRINSNDDHYSIFVDLVDTSGRLLYSEGRAMVEEIISDQNMTSQNKSIELLNEKIFKMSVEGKKEGMKHVCEVYNICKECPMFTDYAANLFSEIIKLSDDKFRKFVDMLVSISKNHEDFFASVIEKEDREFIINELQPLFKDSVALRVYFVTARDVMEQKFNGDLKAEEEKLNIKAKAIRILLEIINKALSSEEDLLTIDLELSLSTLKNMNDEEDKVVSRIWEVFLKKIIKILNHNLSRTARTEMSVLIKAITREVADDDNLVIDVLMRGSSFLWNVLPVYQATFQHSKN</sequence>
<feature type="signal peptide" evidence="1">
    <location>
        <begin position="1"/>
        <end position="17"/>
    </location>
</feature>
<dbReference type="OrthoDB" id="7248028at2759"/>
<reference evidence="2 3" key="1">
    <citation type="journal article" date="2017" name="BMC Biol.">
        <title>Genomic innovations, transcriptional plasticity and gene loss underlying the evolution and divergence of two highly polyphagous and invasive Helicoverpa pest species.</title>
        <authorList>
            <person name="Pearce S.L."/>
            <person name="Clarke D.F."/>
            <person name="East P.D."/>
            <person name="Elfekih S."/>
            <person name="Gordon K.H."/>
            <person name="Jermiin L.S."/>
            <person name="McGaughran A."/>
            <person name="Oakeshott J.G."/>
            <person name="Papanikolaou A."/>
            <person name="Perera O.P."/>
            <person name="Rane R.V."/>
            <person name="Richards S."/>
            <person name="Tay W.T."/>
            <person name="Walsh T.K."/>
            <person name="Anderson A."/>
            <person name="Anderson C.J."/>
            <person name="Asgari S."/>
            <person name="Board P.G."/>
            <person name="Bretschneider A."/>
            <person name="Campbell P.M."/>
            <person name="Chertemps T."/>
            <person name="Christeller J.T."/>
            <person name="Coppin C.W."/>
            <person name="Downes S.J."/>
            <person name="Duan G."/>
            <person name="Farnsworth C.A."/>
            <person name="Good R.T."/>
            <person name="Han L.B."/>
            <person name="Han Y.C."/>
            <person name="Hatje K."/>
            <person name="Horne I."/>
            <person name="Huang Y.P."/>
            <person name="Hughes D.S."/>
            <person name="Jacquin-Joly E."/>
            <person name="James W."/>
            <person name="Jhangiani S."/>
            <person name="Kollmar M."/>
            <person name="Kuwar S.S."/>
            <person name="Li S."/>
            <person name="Liu N.Y."/>
            <person name="Maibeche M.T."/>
            <person name="Miller J.R."/>
            <person name="Montagne N."/>
            <person name="Perry T."/>
            <person name="Qu J."/>
            <person name="Song S.V."/>
            <person name="Sutton G.G."/>
            <person name="Vogel H."/>
            <person name="Walenz B.P."/>
            <person name="Xu W."/>
            <person name="Zhang H.J."/>
            <person name="Zou Z."/>
            <person name="Batterham P."/>
            <person name="Edwards O.R."/>
            <person name="Feyereisen R."/>
            <person name="Gibbs R.A."/>
            <person name="Heckel D.G."/>
            <person name="McGrath A."/>
            <person name="Robin C."/>
            <person name="Scherer S.E."/>
            <person name="Worley K.C."/>
            <person name="Wu Y.D."/>
        </authorList>
    </citation>
    <scope>NUCLEOTIDE SEQUENCE [LARGE SCALE GENOMIC DNA]</scope>
    <source>
        <strain evidence="2">Harm_GR_Male_#8</strain>
        <tissue evidence="2">Whole organism</tissue>
    </source>
</reference>
<keyword evidence="3" id="KW-1185">Reference proteome</keyword>
<accession>A0A2W1BJ42</accession>
<evidence type="ECO:0000256" key="1">
    <source>
        <dbReference type="SAM" id="SignalP"/>
    </source>
</evidence>
<gene>
    <name evidence="2" type="primary">HaOG206755</name>
    <name evidence="2" type="ORF">B5X24_HaOG206755</name>
</gene>
<organism evidence="2 3">
    <name type="scientific">Helicoverpa armigera</name>
    <name type="common">Cotton bollworm</name>
    <name type="synonym">Heliothis armigera</name>
    <dbReference type="NCBI Taxonomy" id="29058"/>
    <lineage>
        <taxon>Eukaryota</taxon>
        <taxon>Metazoa</taxon>
        <taxon>Ecdysozoa</taxon>
        <taxon>Arthropoda</taxon>
        <taxon>Hexapoda</taxon>
        <taxon>Insecta</taxon>
        <taxon>Pterygota</taxon>
        <taxon>Neoptera</taxon>
        <taxon>Endopterygota</taxon>
        <taxon>Lepidoptera</taxon>
        <taxon>Glossata</taxon>
        <taxon>Ditrysia</taxon>
        <taxon>Noctuoidea</taxon>
        <taxon>Noctuidae</taxon>
        <taxon>Heliothinae</taxon>
        <taxon>Helicoverpa</taxon>
    </lineage>
</organism>
<evidence type="ECO:0000313" key="3">
    <source>
        <dbReference type="Proteomes" id="UP000249218"/>
    </source>
</evidence>